<gene>
    <name evidence="2" type="ORF">VTJ49DRAFT_24</name>
</gene>
<comment type="caution">
    <text evidence="2">The sequence shown here is derived from an EMBL/GenBank/DDBJ whole genome shotgun (WGS) entry which is preliminary data.</text>
</comment>
<protein>
    <submittedName>
        <fullName evidence="2">Uncharacterized protein</fullName>
    </submittedName>
</protein>
<dbReference type="EMBL" id="JAZGSY010000001">
    <property type="protein sequence ID" value="KAL1844345.1"/>
    <property type="molecule type" value="Genomic_DNA"/>
</dbReference>
<accession>A0ABR3VRQ3</accession>
<name>A0ABR3VRQ3_HUMIN</name>
<organism evidence="2 3">
    <name type="scientific">Humicola insolens</name>
    <name type="common">Soft-rot fungus</name>
    <dbReference type="NCBI Taxonomy" id="85995"/>
    <lineage>
        <taxon>Eukaryota</taxon>
        <taxon>Fungi</taxon>
        <taxon>Dikarya</taxon>
        <taxon>Ascomycota</taxon>
        <taxon>Pezizomycotina</taxon>
        <taxon>Sordariomycetes</taxon>
        <taxon>Sordariomycetidae</taxon>
        <taxon>Sordariales</taxon>
        <taxon>Chaetomiaceae</taxon>
        <taxon>Mycothermus</taxon>
    </lineage>
</organism>
<dbReference type="Proteomes" id="UP001583172">
    <property type="component" value="Unassembled WGS sequence"/>
</dbReference>
<sequence length="134" mass="15165">MALSQRLKTLRLLHTAIVTSWIGLGTWCMWCYLQPQCINPALSKYPIQYLTSTVGYGVIMWIMGPQQVAVFYLSFGVVAVCQVLMYFGFGVWPFRGIISLSAWFPPFAVNLLILCGCLWCAKLLRDDKAESKTE</sequence>
<evidence type="ECO:0000313" key="3">
    <source>
        <dbReference type="Proteomes" id="UP001583172"/>
    </source>
</evidence>
<keyword evidence="1" id="KW-0812">Transmembrane</keyword>
<proteinExistence type="predicted"/>
<keyword evidence="1" id="KW-1133">Transmembrane helix</keyword>
<evidence type="ECO:0000313" key="2">
    <source>
        <dbReference type="EMBL" id="KAL1844345.1"/>
    </source>
</evidence>
<feature type="transmembrane region" description="Helical" evidence="1">
    <location>
        <begin position="70"/>
        <end position="92"/>
    </location>
</feature>
<keyword evidence="3" id="KW-1185">Reference proteome</keyword>
<feature type="transmembrane region" description="Helical" evidence="1">
    <location>
        <begin position="104"/>
        <end position="124"/>
    </location>
</feature>
<feature type="transmembrane region" description="Helical" evidence="1">
    <location>
        <begin position="45"/>
        <end position="63"/>
    </location>
</feature>
<evidence type="ECO:0000256" key="1">
    <source>
        <dbReference type="SAM" id="Phobius"/>
    </source>
</evidence>
<keyword evidence="1" id="KW-0472">Membrane</keyword>
<reference evidence="2 3" key="1">
    <citation type="journal article" date="2024" name="Commun. Biol.">
        <title>Comparative genomic analysis of thermophilic fungi reveals convergent evolutionary adaptations and gene losses.</title>
        <authorList>
            <person name="Steindorff A.S."/>
            <person name="Aguilar-Pontes M.V."/>
            <person name="Robinson A.J."/>
            <person name="Andreopoulos B."/>
            <person name="LaButti K."/>
            <person name="Kuo A."/>
            <person name="Mondo S."/>
            <person name="Riley R."/>
            <person name="Otillar R."/>
            <person name="Haridas S."/>
            <person name="Lipzen A."/>
            <person name="Grimwood J."/>
            <person name="Schmutz J."/>
            <person name="Clum A."/>
            <person name="Reid I.D."/>
            <person name="Moisan M.C."/>
            <person name="Butler G."/>
            <person name="Nguyen T.T.M."/>
            <person name="Dewar K."/>
            <person name="Conant G."/>
            <person name="Drula E."/>
            <person name="Henrissat B."/>
            <person name="Hansel C."/>
            <person name="Singer S."/>
            <person name="Hutchinson M.I."/>
            <person name="de Vries R.P."/>
            <person name="Natvig D.O."/>
            <person name="Powell A.J."/>
            <person name="Tsang A."/>
            <person name="Grigoriev I.V."/>
        </authorList>
    </citation>
    <scope>NUCLEOTIDE SEQUENCE [LARGE SCALE GENOMIC DNA]</scope>
    <source>
        <strain evidence="2 3">CBS 620.91</strain>
    </source>
</reference>
<feature type="transmembrane region" description="Helical" evidence="1">
    <location>
        <begin position="12"/>
        <end position="33"/>
    </location>
</feature>